<evidence type="ECO:0000256" key="1">
    <source>
        <dbReference type="SAM" id="MobiDB-lite"/>
    </source>
</evidence>
<protein>
    <recommendedName>
        <fullName evidence="2">CxC1-like cysteine cluster associated with KDZ transposases domain-containing protein</fullName>
    </recommendedName>
</protein>
<name>F4SCK5_MELLP</name>
<dbReference type="GeneID" id="18933617"/>
<evidence type="ECO:0000313" key="4">
    <source>
        <dbReference type="Proteomes" id="UP000001072"/>
    </source>
</evidence>
<feature type="domain" description="CxC1-like cysteine cluster associated with KDZ transposases" evidence="2">
    <location>
        <begin position="154"/>
        <end position="248"/>
    </location>
</feature>
<dbReference type="InterPro" id="IPR041320">
    <property type="entry name" value="CxC1"/>
</dbReference>
<dbReference type="PANTHER" id="PTHR33096">
    <property type="entry name" value="CXC2 DOMAIN-CONTAINING PROTEIN"/>
    <property type="match status" value="1"/>
</dbReference>
<keyword evidence="4" id="KW-1185">Reference proteome</keyword>
<evidence type="ECO:0000259" key="2">
    <source>
        <dbReference type="Pfam" id="PF18802"/>
    </source>
</evidence>
<dbReference type="Proteomes" id="UP000001072">
    <property type="component" value="Unassembled WGS sequence"/>
</dbReference>
<gene>
    <name evidence="3" type="ORF">MELLADRAFT_84820</name>
</gene>
<dbReference type="InParanoid" id="F4SCK5"/>
<reference evidence="4" key="1">
    <citation type="journal article" date="2011" name="Proc. Natl. Acad. Sci. U.S.A.">
        <title>Obligate biotrophy features unraveled by the genomic analysis of rust fungi.</title>
        <authorList>
            <person name="Duplessis S."/>
            <person name="Cuomo C.A."/>
            <person name="Lin Y.-C."/>
            <person name="Aerts A."/>
            <person name="Tisserant E."/>
            <person name="Veneault-Fourrey C."/>
            <person name="Joly D.L."/>
            <person name="Hacquard S."/>
            <person name="Amselem J."/>
            <person name="Cantarel B.L."/>
            <person name="Chiu R."/>
            <person name="Coutinho P.M."/>
            <person name="Feau N."/>
            <person name="Field M."/>
            <person name="Frey P."/>
            <person name="Gelhaye E."/>
            <person name="Goldberg J."/>
            <person name="Grabherr M.G."/>
            <person name="Kodira C.D."/>
            <person name="Kohler A."/>
            <person name="Kuees U."/>
            <person name="Lindquist E.A."/>
            <person name="Lucas S.M."/>
            <person name="Mago R."/>
            <person name="Mauceli E."/>
            <person name="Morin E."/>
            <person name="Murat C."/>
            <person name="Pangilinan J.L."/>
            <person name="Park R."/>
            <person name="Pearson M."/>
            <person name="Quesneville H."/>
            <person name="Rouhier N."/>
            <person name="Sakthikumar S."/>
            <person name="Salamov A.A."/>
            <person name="Schmutz J."/>
            <person name="Selles B."/>
            <person name="Shapiro H."/>
            <person name="Tanguay P."/>
            <person name="Tuskan G.A."/>
            <person name="Henrissat B."/>
            <person name="Van de Peer Y."/>
            <person name="Rouze P."/>
            <person name="Ellis J.G."/>
            <person name="Dodds P.N."/>
            <person name="Schein J.E."/>
            <person name="Zhong S."/>
            <person name="Hamelin R.C."/>
            <person name="Grigoriev I.V."/>
            <person name="Szabo L.J."/>
            <person name="Martin F."/>
        </authorList>
    </citation>
    <scope>NUCLEOTIDE SEQUENCE [LARGE SCALE GENOMIC DNA]</scope>
    <source>
        <strain evidence="4">98AG31 / pathotype 3-4-7</strain>
    </source>
</reference>
<accession>F4SCK5</accession>
<dbReference type="AlphaFoldDB" id="F4SCK5"/>
<dbReference type="EMBL" id="GL883211">
    <property type="protein sequence ID" value="EGF97624.1"/>
    <property type="molecule type" value="Genomic_DNA"/>
</dbReference>
<sequence length="389" mass="44150">MVLPGEEVRPPPKRSRTNSNTSNSSVGDRLANLLGRENAAAEGRMNVLQARPPVVAPVAPIPQADRAIREPQDQALYNAFIPEHGLDDLQEDDDKVERPAAGINRADYYRSETYQERVLKEEANWEKIMPALFLAYVPCSRSTFQWVDPVLWNHDFNDECRCPSWKRSTVNIDTIDWSGRTKTSLMTCRCTSDAVRLLRRGYIGGTPAQPRTAYSIRLLRFHHILWKYCSIRIAPFVEALDEYLDPRSSLLLVSGSDQTRDWRKGFSAAVDAYRELLQRQEDMTNEALQLSPEDILASTCPACFGPEVPGKRAEEPRVVVCLDGNFQQRRHLSASAAWRGESGVMPALFMSPLDVKSWETRMVPERNKRSDVIVSTVHKTFEIFKTVPD</sequence>
<feature type="compositionally biased region" description="Basic and acidic residues" evidence="1">
    <location>
        <begin position="1"/>
        <end position="10"/>
    </location>
</feature>
<evidence type="ECO:0000313" key="3">
    <source>
        <dbReference type="EMBL" id="EGF97624.1"/>
    </source>
</evidence>
<dbReference type="HOGENOM" id="CLU_011407_0_0_1"/>
<dbReference type="KEGG" id="mlr:MELLADRAFT_84820"/>
<dbReference type="PANTHER" id="PTHR33096:SF1">
    <property type="entry name" value="CXC1-LIKE CYSTEINE CLUSTER ASSOCIATED WITH KDZ TRANSPOSASES DOMAIN-CONTAINING PROTEIN"/>
    <property type="match status" value="1"/>
</dbReference>
<dbReference type="RefSeq" id="XP_007419106.1">
    <property type="nucleotide sequence ID" value="XM_007419044.1"/>
</dbReference>
<dbReference type="Pfam" id="PF18802">
    <property type="entry name" value="CxC1"/>
    <property type="match status" value="1"/>
</dbReference>
<organism evidence="4">
    <name type="scientific">Melampsora larici-populina (strain 98AG31 / pathotype 3-4-7)</name>
    <name type="common">Poplar leaf rust fungus</name>
    <dbReference type="NCBI Taxonomy" id="747676"/>
    <lineage>
        <taxon>Eukaryota</taxon>
        <taxon>Fungi</taxon>
        <taxon>Dikarya</taxon>
        <taxon>Basidiomycota</taxon>
        <taxon>Pucciniomycotina</taxon>
        <taxon>Pucciniomycetes</taxon>
        <taxon>Pucciniales</taxon>
        <taxon>Melampsoraceae</taxon>
        <taxon>Melampsora</taxon>
    </lineage>
</organism>
<dbReference type="VEuPathDB" id="FungiDB:MELLADRAFT_84820"/>
<proteinExistence type="predicted"/>
<dbReference type="OrthoDB" id="2505969at2759"/>
<feature type="region of interest" description="Disordered" evidence="1">
    <location>
        <begin position="1"/>
        <end position="28"/>
    </location>
</feature>